<accession>A0AAE0NAV1</accession>
<keyword evidence="1" id="KW-0560">Oxidoreductase</keyword>
<keyword evidence="4" id="KW-1185">Reference proteome</keyword>
<evidence type="ECO:0000256" key="1">
    <source>
        <dbReference type="ARBA" id="ARBA00023002"/>
    </source>
</evidence>
<organism evidence="3 4">
    <name type="scientific">Lasiosphaeria ovina</name>
    <dbReference type="NCBI Taxonomy" id="92902"/>
    <lineage>
        <taxon>Eukaryota</taxon>
        <taxon>Fungi</taxon>
        <taxon>Dikarya</taxon>
        <taxon>Ascomycota</taxon>
        <taxon>Pezizomycotina</taxon>
        <taxon>Sordariomycetes</taxon>
        <taxon>Sordariomycetidae</taxon>
        <taxon>Sordariales</taxon>
        <taxon>Lasiosphaeriaceae</taxon>
        <taxon>Lasiosphaeria</taxon>
    </lineage>
</organism>
<reference evidence="3" key="2">
    <citation type="submission" date="2023-06" db="EMBL/GenBank/DDBJ databases">
        <authorList>
            <consortium name="Lawrence Berkeley National Laboratory"/>
            <person name="Haridas S."/>
            <person name="Hensen N."/>
            <person name="Bonometti L."/>
            <person name="Westerberg I."/>
            <person name="Brannstrom I.O."/>
            <person name="Guillou S."/>
            <person name="Cros-Aarteil S."/>
            <person name="Calhoun S."/>
            <person name="Kuo A."/>
            <person name="Mondo S."/>
            <person name="Pangilinan J."/>
            <person name="Riley R."/>
            <person name="Labutti K."/>
            <person name="Andreopoulos B."/>
            <person name="Lipzen A."/>
            <person name="Chen C."/>
            <person name="Yanf M."/>
            <person name="Daum C."/>
            <person name="Ng V."/>
            <person name="Clum A."/>
            <person name="Steindorff A."/>
            <person name="Ohm R."/>
            <person name="Martin F."/>
            <person name="Silar P."/>
            <person name="Natvig D."/>
            <person name="Lalanne C."/>
            <person name="Gautier V."/>
            <person name="Ament-Velasquez S.L."/>
            <person name="Kruys A."/>
            <person name="Hutchinson M.I."/>
            <person name="Powell A.J."/>
            <person name="Barry K."/>
            <person name="Miller A.N."/>
            <person name="Grigoriev I.V."/>
            <person name="Debuchy R."/>
            <person name="Gladieux P."/>
            <person name="Thoren M.H."/>
            <person name="Johannesson H."/>
        </authorList>
    </citation>
    <scope>NUCLEOTIDE SEQUENCE</scope>
    <source>
        <strain evidence="3">CBS 958.72</strain>
    </source>
</reference>
<dbReference type="AlphaFoldDB" id="A0AAE0NAV1"/>
<feature type="domain" description="NADP-dependent oxidoreductase" evidence="2">
    <location>
        <begin position="5"/>
        <end position="106"/>
    </location>
</feature>
<proteinExistence type="predicted"/>
<dbReference type="InterPro" id="IPR036812">
    <property type="entry name" value="NAD(P)_OxRdtase_dom_sf"/>
</dbReference>
<evidence type="ECO:0000313" key="3">
    <source>
        <dbReference type="EMBL" id="KAK3377156.1"/>
    </source>
</evidence>
<dbReference type="Proteomes" id="UP001287356">
    <property type="component" value="Unassembled WGS sequence"/>
</dbReference>
<reference evidence="3" key="1">
    <citation type="journal article" date="2023" name="Mol. Phylogenet. Evol.">
        <title>Genome-scale phylogeny and comparative genomics of the fungal order Sordariales.</title>
        <authorList>
            <person name="Hensen N."/>
            <person name="Bonometti L."/>
            <person name="Westerberg I."/>
            <person name="Brannstrom I.O."/>
            <person name="Guillou S."/>
            <person name="Cros-Aarteil S."/>
            <person name="Calhoun S."/>
            <person name="Haridas S."/>
            <person name="Kuo A."/>
            <person name="Mondo S."/>
            <person name="Pangilinan J."/>
            <person name="Riley R."/>
            <person name="LaButti K."/>
            <person name="Andreopoulos B."/>
            <person name="Lipzen A."/>
            <person name="Chen C."/>
            <person name="Yan M."/>
            <person name="Daum C."/>
            <person name="Ng V."/>
            <person name="Clum A."/>
            <person name="Steindorff A."/>
            <person name="Ohm R.A."/>
            <person name="Martin F."/>
            <person name="Silar P."/>
            <person name="Natvig D.O."/>
            <person name="Lalanne C."/>
            <person name="Gautier V."/>
            <person name="Ament-Velasquez S.L."/>
            <person name="Kruys A."/>
            <person name="Hutchinson M.I."/>
            <person name="Powell A.J."/>
            <person name="Barry K."/>
            <person name="Miller A.N."/>
            <person name="Grigoriev I.V."/>
            <person name="Debuchy R."/>
            <person name="Gladieux P."/>
            <person name="Hiltunen Thoren M."/>
            <person name="Johannesson H."/>
        </authorList>
    </citation>
    <scope>NUCLEOTIDE SEQUENCE</scope>
    <source>
        <strain evidence="3">CBS 958.72</strain>
    </source>
</reference>
<comment type="caution">
    <text evidence="3">The sequence shown here is derived from an EMBL/GenBank/DDBJ whole genome shotgun (WGS) entry which is preliminary data.</text>
</comment>
<protein>
    <recommendedName>
        <fullName evidence="2">NADP-dependent oxidoreductase domain-containing protein</fullName>
    </recommendedName>
</protein>
<dbReference type="InterPro" id="IPR023210">
    <property type="entry name" value="NADP_OxRdtase_dom"/>
</dbReference>
<sequence length="145" mass="15962">MDALVSQSLSSLRVKYIDCVFLNAAHGSVTQFVEVWKALEAHVPHRVRRLGLSNVDAPVLRHFLGDGSLTKVFAVQNRFYWLNKFDGELRDLCSKNGIVYQAFGALISLVSSLGNDCSSPVIVLNGSGNFERLADDLIKHKSDVG</sequence>
<evidence type="ECO:0000313" key="4">
    <source>
        <dbReference type="Proteomes" id="UP001287356"/>
    </source>
</evidence>
<gene>
    <name evidence="3" type="ORF">B0T24DRAFT_678006</name>
</gene>
<evidence type="ECO:0000259" key="2">
    <source>
        <dbReference type="Pfam" id="PF00248"/>
    </source>
</evidence>
<dbReference type="GO" id="GO:0016491">
    <property type="term" value="F:oxidoreductase activity"/>
    <property type="evidence" value="ECO:0007669"/>
    <property type="project" value="UniProtKB-KW"/>
</dbReference>
<dbReference type="EMBL" id="JAULSN010000003">
    <property type="protein sequence ID" value="KAK3377156.1"/>
    <property type="molecule type" value="Genomic_DNA"/>
</dbReference>
<dbReference type="Pfam" id="PF00248">
    <property type="entry name" value="Aldo_ket_red"/>
    <property type="match status" value="1"/>
</dbReference>
<name>A0AAE0NAV1_9PEZI</name>
<dbReference type="SUPFAM" id="SSF51430">
    <property type="entry name" value="NAD(P)-linked oxidoreductase"/>
    <property type="match status" value="1"/>
</dbReference>
<dbReference type="Gene3D" id="3.20.20.100">
    <property type="entry name" value="NADP-dependent oxidoreductase domain"/>
    <property type="match status" value="1"/>
</dbReference>